<organism evidence="2 3">
    <name type="scientific">Tropilaelaps mercedesae</name>
    <dbReference type="NCBI Taxonomy" id="418985"/>
    <lineage>
        <taxon>Eukaryota</taxon>
        <taxon>Metazoa</taxon>
        <taxon>Ecdysozoa</taxon>
        <taxon>Arthropoda</taxon>
        <taxon>Chelicerata</taxon>
        <taxon>Arachnida</taxon>
        <taxon>Acari</taxon>
        <taxon>Parasitiformes</taxon>
        <taxon>Mesostigmata</taxon>
        <taxon>Gamasina</taxon>
        <taxon>Dermanyssoidea</taxon>
        <taxon>Laelapidae</taxon>
        <taxon>Tropilaelaps</taxon>
    </lineage>
</organism>
<dbReference type="Proteomes" id="UP000192247">
    <property type="component" value="Unassembled WGS sequence"/>
</dbReference>
<proteinExistence type="predicted"/>
<dbReference type="EMBL" id="MNPL01001930">
    <property type="protein sequence ID" value="OQR78668.1"/>
    <property type="molecule type" value="Genomic_DNA"/>
</dbReference>
<reference evidence="2 3" key="1">
    <citation type="journal article" date="2017" name="Gigascience">
        <title>Draft genome of the honey bee ectoparasitic mite, Tropilaelaps mercedesae, is shaped by the parasitic life history.</title>
        <authorList>
            <person name="Dong X."/>
            <person name="Armstrong S.D."/>
            <person name="Xia D."/>
            <person name="Makepeace B.L."/>
            <person name="Darby A.C."/>
            <person name="Kadowaki T."/>
        </authorList>
    </citation>
    <scope>NUCLEOTIDE SEQUENCE [LARGE SCALE GENOMIC DNA]</scope>
    <source>
        <strain evidence="2">Wuxi-XJTLU</strain>
    </source>
</reference>
<gene>
    <name evidence="2" type="ORF">BIW11_06259</name>
</gene>
<dbReference type="AlphaFoldDB" id="A0A1V9XZ80"/>
<keyword evidence="1" id="KW-1133">Transmembrane helix</keyword>
<evidence type="ECO:0000313" key="3">
    <source>
        <dbReference type="Proteomes" id="UP000192247"/>
    </source>
</evidence>
<feature type="transmembrane region" description="Helical" evidence="1">
    <location>
        <begin position="22"/>
        <end position="43"/>
    </location>
</feature>
<comment type="caution">
    <text evidence="2">The sequence shown here is derived from an EMBL/GenBank/DDBJ whole genome shotgun (WGS) entry which is preliminary data.</text>
</comment>
<dbReference type="InParanoid" id="A0A1V9XZ80"/>
<evidence type="ECO:0000256" key="1">
    <source>
        <dbReference type="SAM" id="Phobius"/>
    </source>
</evidence>
<sequence>GEPIPYDADFRGPVYRRRCTDFMFLIIFICFLLGWGLLSTVAFKRGDVNRIIYPSDSSGNICGTGALE</sequence>
<dbReference type="OrthoDB" id="420519at2759"/>
<keyword evidence="3" id="KW-1185">Reference proteome</keyword>
<protein>
    <submittedName>
        <fullName evidence="2">Choline transporter protein 2-like</fullName>
    </submittedName>
</protein>
<keyword evidence="1" id="KW-0472">Membrane</keyword>
<evidence type="ECO:0000313" key="2">
    <source>
        <dbReference type="EMBL" id="OQR78668.1"/>
    </source>
</evidence>
<feature type="non-terminal residue" evidence="2">
    <location>
        <position position="1"/>
    </location>
</feature>
<accession>A0A1V9XZ80</accession>
<keyword evidence="1" id="KW-0812">Transmembrane</keyword>
<dbReference type="STRING" id="418985.A0A1V9XZ80"/>
<name>A0A1V9XZ80_9ACAR</name>